<reference evidence="1" key="1">
    <citation type="journal article" date="2020" name="Mol. Plant Microbe Interact.">
        <title>Genome Sequence of the Biocontrol Agent Coniothyrium minitans strain Conio (IMI 134523).</title>
        <authorList>
            <person name="Patel D."/>
            <person name="Shittu T.A."/>
            <person name="Baroncelli R."/>
            <person name="Muthumeenakshi S."/>
            <person name="Osborne T.H."/>
            <person name="Janganan T.K."/>
            <person name="Sreenivasaprasad S."/>
        </authorList>
    </citation>
    <scope>NUCLEOTIDE SEQUENCE</scope>
    <source>
        <strain evidence="1">Conio</strain>
    </source>
</reference>
<dbReference type="AlphaFoldDB" id="A0A9P6G7C5"/>
<dbReference type="EMBL" id="WJXW01000017">
    <property type="protein sequence ID" value="KAF9729079.1"/>
    <property type="molecule type" value="Genomic_DNA"/>
</dbReference>
<dbReference type="Proteomes" id="UP000756921">
    <property type="component" value="Unassembled WGS sequence"/>
</dbReference>
<sequence>MKLQCFIFPLLSGIVCDLESVAPSLTGRNIDPSMGQCITPAVVCILGAAVAFLCDTEGCSPLEAKGLSHVAKVRYAGSHCKARG</sequence>
<comment type="caution">
    <text evidence="1">The sequence shown here is derived from an EMBL/GenBank/DDBJ whole genome shotgun (WGS) entry which is preliminary data.</text>
</comment>
<proteinExistence type="predicted"/>
<organism evidence="1 2">
    <name type="scientific">Paraphaeosphaeria minitans</name>
    <dbReference type="NCBI Taxonomy" id="565426"/>
    <lineage>
        <taxon>Eukaryota</taxon>
        <taxon>Fungi</taxon>
        <taxon>Dikarya</taxon>
        <taxon>Ascomycota</taxon>
        <taxon>Pezizomycotina</taxon>
        <taxon>Dothideomycetes</taxon>
        <taxon>Pleosporomycetidae</taxon>
        <taxon>Pleosporales</taxon>
        <taxon>Massarineae</taxon>
        <taxon>Didymosphaeriaceae</taxon>
        <taxon>Paraphaeosphaeria</taxon>
    </lineage>
</organism>
<gene>
    <name evidence="1" type="ORF">PMIN01_12769</name>
</gene>
<evidence type="ECO:0000313" key="2">
    <source>
        <dbReference type="Proteomes" id="UP000756921"/>
    </source>
</evidence>
<keyword evidence="2" id="KW-1185">Reference proteome</keyword>
<accession>A0A9P6G7C5</accession>
<evidence type="ECO:0000313" key="1">
    <source>
        <dbReference type="EMBL" id="KAF9729079.1"/>
    </source>
</evidence>
<name>A0A9P6G7C5_9PLEO</name>
<protein>
    <submittedName>
        <fullName evidence="1">Uncharacterized protein</fullName>
    </submittedName>
</protein>
<dbReference type="OrthoDB" id="10300294at2759"/>